<dbReference type="Gene3D" id="3.40.50.300">
    <property type="entry name" value="P-loop containing nucleotide triphosphate hydrolases"/>
    <property type="match status" value="1"/>
</dbReference>
<evidence type="ECO:0000313" key="1">
    <source>
        <dbReference type="EMBL" id="MEV0968726.1"/>
    </source>
</evidence>
<keyword evidence="2" id="KW-1185">Reference proteome</keyword>
<dbReference type="PANTHER" id="PTHR34704">
    <property type="entry name" value="ATPASE"/>
    <property type="match status" value="1"/>
</dbReference>
<dbReference type="Proteomes" id="UP001551675">
    <property type="component" value="Unassembled WGS sequence"/>
</dbReference>
<dbReference type="EMBL" id="JBFALK010000003">
    <property type="protein sequence ID" value="MEV0968726.1"/>
    <property type="molecule type" value="Genomic_DNA"/>
</dbReference>
<dbReference type="PANTHER" id="PTHR34704:SF2">
    <property type="entry name" value="ATPASE"/>
    <property type="match status" value="1"/>
</dbReference>
<sequence length="531" mass="60317">MLPKPDDIIDRDEEWQILNRFAKTSPSGRPGSSVAAWTGRRRAGKSYLLRRFTKATNGFYFQADLEETLPRAQQRFRDELAVYDPSLAVDLSALPIAANDTWDRLLEFAMNATFRRREGRDVPPVVIDEFPYLLRDTPHLPSIAKAIYDSHMFPPGEIAPPGLRIRYYDRVIEGCLMLCGSAVSVIHELGHGSRPLFGRLTFRMTMTPFDHVDMARFWGIEDRRVAFTLFAVLGGAPGYMEALVKHAGSPVPQTMEELDAWISKAFLRPRPDFFTDAEIDHLLREDPRIRDKDIYRQAMKAISEGATTLAKIGGVIGRPKDETDAIVARLVAMRYVDERRDLLRPRDYLFRMNDPIIRFHHAVVSSRMHDLARGMTTPEDAWRDAQHSFRSQVIGPAFEQIATWSAFRLLYDRADLGSDGWTLVPDQANRTTHEVDYIGLAHNTSARPKGSTITVIGETKATGRPRGLKDLERLRHIRALLAKDHDAANAVLAIFSMHGFSDHLREAAKEAPGEIMLFDLDDVYEYRKPSF</sequence>
<evidence type="ECO:0000313" key="2">
    <source>
        <dbReference type="Proteomes" id="UP001551675"/>
    </source>
</evidence>
<dbReference type="SUPFAM" id="SSF52540">
    <property type="entry name" value="P-loop containing nucleoside triphosphate hydrolases"/>
    <property type="match status" value="1"/>
</dbReference>
<proteinExistence type="predicted"/>
<gene>
    <name evidence="1" type="ORF">AB0I59_08835</name>
</gene>
<comment type="caution">
    <text evidence="1">The sequence shown here is derived from an EMBL/GenBank/DDBJ whole genome shotgun (WGS) entry which is preliminary data.</text>
</comment>
<dbReference type="RefSeq" id="WP_358131531.1">
    <property type="nucleotide sequence ID" value="NZ_JBFALK010000003.1"/>
</dbReference>
<organism evidence="1 2">
    <name type="scientific">Microtetraspora glauca</name>
    <dbReference type="NCBI Taxonomy" id="1996"/>
    <lineage>
        <taxon>Bacteria</taxon>
        <taxon>Bacillati</taxon>
        <taxon>Actinomycetota</taxon>
        <taxon>Actinomycetes</taxon>
        <taxon>Streptosporangiales</taxon>
        <taxon>Streptosporangiaceae</taxon>
        <taxon>Microtetraspora</taxon>
    </lineage>
</organism>
<name>A0ABV3GAY3_MICGL</name>
<protein>
    <recommendedName>
        <fullName evidence="3">ATP-binding protein</fullName>
    </recommendedName>
</protein>
<accession>A0ABV3GAY3</accession>
<evidence type="ECO:0008006" key="3">
    <source>
        <dbReference type="Google" id="ProtNLM"/>
    </source>
</evidence>
<dbReference type="InterPro" id="IPR027417">
    <property type="entry name" value="P-loop_NTPase"/>
</dbReference>
<reference evidence="1 2" key="1">
    <citation type="submission" date="2024-06" db="EMBL/GenBank/DDBJ databases">
        <title>The Natural Products Discovery Center: Release of the First 8490 Sequenced Strains for Exploring Actinobacteria Biosynthetic Diversity.</title>
        <authorList>
            <person name="Kalkreuter E."/>
            <person name="Kautsar S.A."/>
            <person name="Yang D."/>
            <person name="Bader C.D."/>
            <person name="Teijaro C.N."/>
            <person name="Fluegel L."/>
            <person name="Davis C.M."/>
            <person name="Simpson J.R."/>
            <person name="Lauterbach L."/>
            <person name="Steele A.D."/>
            <person name="Gui C."/>
            <person name="Meng S."/>
            <person name="Li G."/>
            <person name="Viehrig K."/>
            <person name="Ye F."/>
            <person name="Su P."/>
            <person name="Kiefer A.F."/>
            <person name="Nichols A."/>
            <person name="Cepeda A.J."/>
            <person name="Yan W."/>
            <person name="Fan B."/>
            <person name="Jiang Y."/>
            <person name="Adhikari A."/>
            <person name="Zheng C.-J."/>
            <person name="Schuster L."/>
            <person name="Cowan T.M."/>
            <person name="Smanski M.J."/>
            <person name="Chevrette M.G."/>
            <person name="De Carvalho L.P.S."/>
            <person name="Shen B."/>
        </authorList>
    </citation>
    <scope>NUCLEOTIDE SEQUENCE [LARGE SCALE GENOMIC DNA]</scope>
    <source>
        <strain evidence="1 2">NPDC050100</strain>
    </source>
</reference>